<evidence type="ECO:0000313" key="4">
    <source>
        <dbReference type="Proteomes" id="UP000240934"/>
    </source>
</evidence>
<evidence type="ECO:0000313" key="3">
    <source>
        <dbReference type="EMBL" id="AUE22735.1"/>
    </source>
</evidence>
<keyword evidence="1" id="KW-0812">Transmembrane</keyword>
<accession>A0A2H4YFH5</accession>
<dbReference type="CDD" id="cd00063">
    <property type="entry name" value="FN3"/>
    <property type="match status" value="1"/>
</dbReference>
<keyword evidence="4" id="KW-1185">Reference proteome</keyword>
<protein>
    <submittedName>
        <fullName evidence="3">Baseplate wedge initiator</fullName>
    </submittedName>
</protein>
<dbReference type="EMBL" id="MG250483">
    <property type="protein sequence ID" value="AUE22735.1"/>
    <property type="molecule type" value="Genomic_DNA"/>
</dbReference>
<name>A0A2H4YFH5_9CAUD</name>
<reference evidence="3 4" key="1">
    <citation type="submission" date="2017-10" db="EMBL/GenBank/DDBJ databases">
        <title>Antibacterial composition for extension of chilled fish shelf life and decreasing of risk of food-borne infections, bacteriophage strains for its preparation.</title>
        <authorList>
            <person name="Zulkarneev E.R."/>
            <person name="Aleshkin A.V."/>
            <person name="Rubalsky O.V."/>
            <person name="Kiseleva I.A."/>
            <person name="Rubalskii E.O."/>
            <person name="Lebedev S.N."/>
        </authorList>
    </citation>
    <scope>NUCLEOTIDE SEQUENCE [LARGE SCALE GENOMIC DNA]</scope>
</reference>
<dbReference type="SUPFAM" id="SSF49265">
    <property type="entry name" value="Fibronectin type III"/>
    <property type="match status" value="1"/>
</dbReference>
<dbReference type="InterPro" id="IPR048810">
    <property type="entry name" value="Gp7_helical"/>
</dbReference>
<dbReference type="Proteomes" id="UP000240934">
    <property type="component" value="Segment"/>
</dbReference>
<dbReference type="Pfam" id="PF21428">
    <property type="entry name" value="Gp7_helical"/>
    <property type="match status" value="1"/>
</dbReference>
<gene>
    <name evidence="3" type="ORF">Ah1_00217</name>
</gene>
<keyword evidence="1" id="KW-1133">Transmembrane helix</keyword>
<dbReference type="InterPro" id="IPR036116">
    <property type="entry name" value="FN3_sf"/>
</dbReference>
<evidence type="ECO:0000259" key="2">
    <source>
        <dbReference type="PROSITE" id="PS50853"/>
    </source>
</evidence>
<keyword evidence="1" id="KW-0472">Membrane</keyword>
<organism evidence="3 4">
    <name type="scientific">Aeromonas phage Ah1</name>
    <dbReference type="NCBI Taxonomy" id="2053701"/>
    <lineage>
        <taxon>Viruses</taxon>
        <taxon>Duplodnaviria</taxon>
        <taxon>Heunggongvirae</taxon>
        <taxon>Uroviricota</taxon>
        <taxon>Caudoviricetes</taxon>
        <taxon>Pantevenvirales</taxon>
        <taxon>Straboviridae</taxon>
        <taxon>Cinqassovirus</taxon>
        <taxon>Cinqassovirus ah1</taxon>
    </lineage>
</organism>
<dbReference type="InterPro" id="IPR003961">
    <property type="entry name" value="FN3_dom"/>
</dbReference>
<dbReference type="InterPro" id="IPR048812">
    <property type="entry name" value="Gp7_dom_VI"/>
</dbReference>
<feature type="transmembrane region" description="Helical" evidence="1">
    <location>
        <begin position="991"/>
        <end position="1012"/>
    </location>
</feature>
<proteinExistence type="predicted"/>
<dbReference type="Pfam" id="PF21427">
    <property type="entry name" value="Gp7_5th"/>
    <property type="match status" value="1"/>
</dbReference>
<feature type="domain" description="Fibronectin type-III" evidence="2">
    <location>
        <begin position="6"/>
        <end position="98"/>
    </location>
</feature>
<dbReference type="Pfam" id="PF21456">
    <property type="entry name" value="Gp7_6th"/>
    <property type="match status" value="1"/>
</dbReference>
<sequence length="1163" mass="134094">MIKAPTITSLRIAKLGANFLHLKWDDVGSNFFYIVEYSIDNGDGNYAWIQRGVTPDPDWFEDRILAPNTKYIFRISTTFSGFEPSDWVYSDVFETFDTNAYSVSTMSQLIPNNVFVKNKLTDNKNYVNFDKDPIYATLMNENFVYDPGIANITNIENFIAADEESHLIQEEVEKVCVSVDRTYLGYKDEVLYTFERFQNMAKVSNDGGQNWWYYQALTGRIGYPVARTIMYQNSNSSFLLGYDDVFYGRQSDEIRFSSNTHFWSDDQITFVRMDVDASIPFKTLVFGRYTSYPEDIRRKVEAQAASNQWIYAVAEDKFRRILVKNAPIGTDAEGNTIKMWDSNVYHITNNPLCVVKKLDVFKDKCYALVTGKVATMETDRRNPDNILPASEAGVYRFDEVYKPELFKLGNINSNGYTKGIDFAKMSVTFAGGSHAGQVTTSWENRVFRGKNGVQMTVVRTISSKNKDAFIFDADLKDADGNLVQAKVDAFNAAFANPNEFELIMENGQIVLPGIPNGGSWVRVFGNTEQERLSIEHKFSNMSTDGVNIFVSSAAYKFDETVVDSDLPQKYPDDVSSAVKYSSEYPYLSYKRHHFYVWKSEDGEEYTRRPQTYYNEANFSWMATHGQRCWISHDNKAVVINPRKTHSYRLDPDYKTNKEVWNKGNVKFYLENVKFSGFTQYCNGIMIHKGYDRERASGGEIIAYYEYPYRVRDNATIVWRPELVAIEANLQDQERPTPPVVKDETGLVDPDLSHFIRIMGPEVYFDDESNFSKFGEYYLKYISEGSETYYNRLLNLIRNKYPREKDNFEYLWSEIRRRNIYLDQEKRDSVIRFFESKAANFYSSKGTEASYKFLFKLLYDADVEIEVESSVGIDYDIVVKSGNVDQSLVGRTIYTPTGRANVTYIERIYDSGLLRWKITLHNLIGKYVEGQIIKSESSAFEGEIVRGVRGKELAYSDIDYINRNRSYYVMKIRSELNTARYRDDILRFVHPVGFGFIGIAMLTVFINGGISMVPQQTMIEINKTYRWDSGLPSVTPKLKTSVNPDSPLDNPDPLFDSKTGELIEVQQAQTAFDIAKWQTAKDSNGVAYGNRNYDANESNVTWNGKVYKPSERRLEWSPLFSDFSTRFSDYRRLVEQRLKDDLGDPRDVSRLVALKEPSQTRIEE</sequence>
<dbReference type="PROSITE" id="PS50853">
    <property type="entry name" value="FN3"/>
    <property type="match status" value="1"/>
</dbReference>
<evidence type="ECO:0000256" key="1">
    <source>
        <dbReference type="SAM" id="Phobius"/>
    </source>
</evidence>
<dbReference type="InterPro" id="IPR048811">
    <property type="entry name" value="Gp7_dom_V"/>
</dbReference>